<evidence type="ECO:0000313" key="2">
    <source>
        <dbReference type="EMBL" id="CUH76690.1"/>
    </source>
</evidence>
<dbReference type="InterPro" id="IPR051082">
    <property type="entry name" value="Pentapeptide-BTB/POZ_domain"/>
</dbReference>
<organism evidence="2 3">
    <name type="scientific">Tropicibacter naphthalenivorans</name>
    <dbReference type="NCBI Taxonomy" id="441103"/>
    <lineage>
        <taxon>Bacteria</taxon>
        <taxon>Pseudomonadati</taxon>
        <taxon>Pseudomonadota</taxon>
        <taxon>Alphaproteobacteria</taxon>
        <taxon>Rhodobacterales</taxon>
        <taxon>Roseobacteraceae</taxon>
        <taxon>Tropicibacter</taxon>
    </lineage>
</organism>
<gene>
    <name evidence="2" type="ORF">TRN7648_01069</name>
</gene>
<keyword evidence="1" id="KW-0472">Membrane</keyword>
<sequence>MQDVTTLPISPDVFWPALGLVLVALAVLAVFGLLAGFGRVAQDGPSHLQKRMGLTELPPALFRLGAVLWAGLATVLVAGLFYMLLDVILHAFPASDSVIGKLWDQITGSTAETWDFRFRLAQLTVLTTVLGAVIALPVTLNRLRLASETLFNTKISEAAADLYAQRQVTRRYANGLTQDEYEDDIVRRNAAINRLEDLVRERPAEAGRVSRLLSTYVRELSRQFPPVELPAKMVVGDVAEWASDLRPARSDMEKAVQTLGRLTEIPSVAPKDRPIDLTGANLQGMFFRKSHFQKAILTNANLQGTRFSSCQLQGAKFDGAIAHGSKFENCTMLERVNFHGSNFSGSEFARTDMTSAEAYEATFFYVKFYESCLNDARFIKCHMRESVFMGASLKGTLLKASGLEYTLFDEVKFSHRTYFTRVNMDFSALSDLAVFQSNGILEHLEKVIGNGSVALPESTATPRHWPSNVLPIWTFEEEWKKWCKDPDNYEYKPPA</sequence>
<dbReference type="PANTHER" id="PTHR14136">
    <property type="entry name" value="BTB_POZ DOMAIN-CONTAINING PROTEIN KCTD9"/>
    <property type="match status" value="1"/>
</dbReference>
<dbReference type="Proteomes" id="UP000054935">
    <property type="component" value="Unassembled WGS sequence"/>
</dbReference>
<keyword evidence="3" id="KW-1185">Reference proteome</keyword>
<dbReference type="RefSeq" id="WP_058246607.1">
    <property type="nucleotide sequence ID" value="NZ_CYSE01000002.1"/>
</dbReference>
<dbReference type="STRING" id="441103.TRN7648_01069"/>
<name>A0A0P1GKY6_9RHOB</name>
<dbReference type="Gene3D" id="2.160.20.80">
    <property type="entry name" value="E3 ubiquitin-protein ligase SopA"/>
    <property type="match status" value="1"/>
</dbReference>
<dbReference type="InterPro" id="IPR001646">
    <property type="entry name" value="5peptide_repeat"/>
</dbReference>
<accession>A0A0P1GKY6</accession>
<dbReference type="Pfam" id="PF00805">
    <property type="entry name" value="Pentapeptide"/>
    <property type="match status" value="2"/>
</dbReference>
<evidence type="ECO:0000256" key="1">
    <source>
        <dbReference type="SAM" id="Phobius"/>
    </source>
</evidence>
<dbReference type="EMBL" id="CYSE01000002">
    <property type="protein sequence ID" value="CUH76690.1"/>
    <property type="molecule type" value="Genomic_DNA"/>
</dbReference>
<dbReference type="PANTHER" id="PTHR14136:SF17">
    <property type="entry name" value="BTB_POZ DOMAIN-CONTAINING PROTEIN KCTD9"/>
    <property type="match status" value="1"/>
</dbReference>
<reference evidence="2 3" key="1">
    <citation type="submission" date="2015-09" db="EMBL/GenBank/DDBJ databases">
        <authorList>
            <consortium name="Swine Surveillance"/>
        </authorList>
    </citation>
    <scope>NUCLEOTIDE SEQUENCE [LARGE SCALE GENOMIC DNA]</scope>
    <source>
        <strain evidence="2 3">CECT 7648</strain>
    </source>
</reference>
<dbReference type="AlphaFoldDB" id="A0A0P1GKY6"/>
<keyword evidence="1" id="KW-1133">Transmembrane helix</keyword>
<proteinExistence type="predicted"/>
<protein>
    <submittedName>
        <fullName evidence="2">Secreted effector protein PipB2</fullName>
    </submittedName>
</protein>
<dbReference type="SUPFAM" id="SSF141571">
    <property type="entry name" value="Pentapeptide repeat-like"/>
    <property type="match status" value="1"/>
</dbReference>
<feature type="transmembrane region" description="Helical" evidence="1">
    <location>
        <begin position="61"/>
        <end position="85"/>
    </location>
</feature>
<feature type="transmembrane region" description="Helical" evidence="1">
    <location>
        <begin position="13"/>
        <end position="40"/>
    </location>
</feature>
<evidence type="ECO:0000313" key="3">
    <source>
        <dbReference type="Proteomes" id="UP000054935"/>
    </source>
</evidence>
<keyword evidence="1" id="KW-0812">Transmembrane</keyword>